<dbReference type="GO" id="GO:0004622">
    <property type="term" value="F:phosphatidylcholine lysophospholipase activity"/>
    <property type="evidence" value="ECO:0007669"/>
    <property type="project" value="TreeGrafter"/>
</dbReference>
<reference evidence="3" key="1">
    <citation type="submission" date="2020-01" db="EMBL/GenBank/DDBJ databases">
        <authorList>
            <consortium name="DOE Joint Genome Institute"/>
            <person name="Haridas S."/>
            <person name="Albert R."/>
            <person name="Binder M."/>
            <person name="Bloem J."/>
            <person name="Labutti K."/>
            <person name="Salamov A."/>
            <person name="Andreopoulos B."/>
            <person name="Baker S.E."/>
            <person name="Barry K."/>
            <person name="Bills G."/>
            <person name="Bluhm B.H."/>
            <person name="Cannon C."/>
            <person name="Castanera R."/>
            <person name="Culley D.E."/>
            <person name="Daum C."/>
            <person name="Ezra D."/>
            <person name="Gonzalez J.B."/>
            <person name="Henrissat B."/>
            <person name="Kuo A."/>
            <person name="Liang C."/>
            <person name="Lipzen A."/>
            <person name="Lutzoni F."/>
            <person name="Magnuson J."/>
            <person name="Mondo S."/>
            <person name="Nolan M."/>
            <person name="Ohm R."/>
            <person name="Pangilinan J."/>
            <person name="Park H.-J."/>
            <person name="Ramirez L."/>
            <person name="Alfaro M."/>
            <person name="Sun H."/>
            <person name="Tritt A."/>
            <person name="Yoshinaga Y."/>
            <person name="Zwiers L.-H."/>
            <person name="Turgeon B.G."/>
            <person name="Goodwin S.B."/>
            <person name="Spatafora J.W."/>
            <person name="Crous P.W."/>
            <person name="Grigoriev I.V."/>
        </authorList>
    </citation>
    <scope>NUCLEOTIDE SEQUENCE</scope>
    <source>
        <strain evidence="3">CBS 342.82</strain>
    </source>
</reference>
<organism evidence="3">
    <name type="scientific">Dissoconium aciculare CBS 342.82</name>
    <dbReference type="NCBI Taxonomy" id="1314786"/>
    <lineage>
        <taxon>Eukaryota</taxon>
        <taxon>Fungi</taxon>
        <taxon>Dikarya</taxon>
        <taxon>Ascomycota</taxon>
        <taxon>Pezizomycotina</taxon>
        <taxon>Dothideomycetes</taxon>
        <taxon>Dothideomycetidae</taxon>
        <taxon>Mycosphaerellales</taxon>
        <taxon>Dissoconiaceae</taxon>
        <taxon>Dissoconium</taxon>
    </lineage>
</organism>
<dbReference type="InterPro" id="IPR013830">
    <property type="entry name" value="SGNH_hydro"/>
</dbReference>
<feature type="non-terminal residue" evidence="3">
    <location>
        <position position="1"/>
    </location>
</feature>
<reference evidence="3" key="3">
    <citation type="submission" date="2025-08" db="UniProtKB">
        <authorList>
            <consortium name="RefSeq"/>
        </authorList>
    </citation>
    <scope>IDENTIFICATION</scope>
    <source>
        <strain evidence="3">CBS 342.82</strain>
    </source>
</reference>
<sequence length="220" mass="24309">NVPLRVLLIGDSILVGYASMDFNGFRQKLYDAFVNSGNTSVDFIGTQQLGNDTKVANHFEGYPGHRVKMLHDKLIVSNILAQQPNIVLVIAGTNDLNQDDILFSADEPRALALYRFQRMLEYITCVVPDAVTLVATLPPIKNETAQALAVEFNAGIPAIVEPGQVEGFKLGVVEMADIDRKFMAWDGIHPNDEGYSIVAQRWFDALLKVPTGWIQAPRNP</sequence>
<dbReference type="InterPro" id="IPR051532">
    <property type="entry name" value="Ester_Hydrolysis_Enzymes"/>
</dbReference>
<reference evidence="3" key="2">
    <citation type="submission" date="2020-04" db="EMBL/GenBank/DDBJ databases">
        <authorList>
            <consortium name="NCBI Genome Project"/>
        </authorList>
    </citation>
    <scope>NUCLEOTIDE SEQUENCE</scope>
    <source>
        <strain evidence="3">CBS 342.82</strain>
    </source>
</reference>
<gene>
    <name evidence="3" type="ORF">K489DRAFT_302640</name>
</gene>
<feature type="non-terminal residue" evidence="3">
    <location>
        <position position="220"/>
    </location>
</feature>
<protein>
    <submittedName>
        <fullName evidence="3">Carbohydrate esterase family 3 protein</fullName>
    </submittedName>
</protein>
<dbReference type="OrthoDB" id="3915838at2759"/>
<dbReference type="InterPro" id="IPR036514">
    <property type="entry name" value="SGNH_hydro_sf"/>
</dbReference>
<dbReference type="Proteomes" id="UP000504637">
    <property type="component" value="Unplaced"/>
</dbReference>
<feature type="domain" description="SGNH hydrolase-type esterase" evidence="1">
    <location>
        <begin position="8"/>
        <end position="196"/>
    </location>
</feature>
<accession>A0A6J3LU73</accession>
<dbReference type="PANTHER" id="PTHR30383:SF5">
    <property type="entry name" value="SGNH HYDROLASE-TYPE ESTERASE DOMAIN-CONTAINING PROTEIN"/>
    <property type="match status" value="1"/>
</dbReference>
<name>A0A6J3LU73_9PEZI</name>
<dbReference type="PANTHER" id="PTHR30383">
    <property type="entry name" value="THIOESTERASE 1/PROTEASE 1/LYSOPHOSPHOLIPASE L1"/>
    <property type="match status" value="1"/>
</dbReference>
<dbReference type="AlphaFoldDB" id="A0A6J3LU73"/>
<dbReference type="Gene3D" id="3.40.50.1110">
    <property type="entry name" value="SGNH hydrolase"/>
    <property type="match status" value="1"/>
</dbReference>
<dbReference type="Pfam" id="PF13472">
    <property type="entry name" value="Lipase_GDSL_2"/>
    <property type="match status" value="1"/>
</dbReference>
<dbReference type="RefSeq" id="XP_033456224.1">
    <property type="nucleotide sequence ID" value="XM_033600459.1"/>
</dbReference>
<evidence type="ECO:0000313" key="3">
    <source>
        <dbReference type="RefSeq" id="XP_033456224.1"/>
    </source>
</evidence>
<dbReference type="GeneID" id="54358259"/>
<evidence type="ECO:0000313" key="2">
    <source>
        <dbReference type="Proteomes" id="UP000504637"/>
    </source>
</evidence>
<proteinExistence type="predicted"/>
<keyword evidence="2" id="KW-1185">Reference proteome</keyword>
<dbReference type="SUPFAM" id="SSF52266">
    <property type="entry name" value="SGNH hydrolase"/>
    <property type="match status" value="1"/>
</dbReference>
<evidence type="ECO:0000259" key="1">
    <source>
        <dbReference type="Pfam" id="PF13472"/>
    </source>
</evidence>